<dbReference type="PANTHER" id="PTHR21367:SF1">
    <property type="entry name" value="ARGINYL-TRNA--PROTEIN TRANSFERASE 1"/>
    <property type="match status" value="1"/>
</dbReference>
<reference evidence="2 3" key="1">
    <citation type="submission" date="2020-08" db="EMBL/GenBank/DDBJ databases">
        <title>Plant Genome Project.</title>
        <authorList>
            <person name="Zhang R.-G."/>
        </authorList>
    </citation>
    <scope>NUCLEOTIDE SEQUENCE [LARGE SCALE GENOMIC DNA]</scope>
    <source>
        <tissue evidence="2">Rhizome</tissue>
    </source>
</reference>
<gene>
    <name evidence="2" type="ORF">ZIOFF_004752</name>
</gene>
<dbReference type="Proteomes" id="UP000734854">
    <property type="component" value="Unassembled WGS sequence"/>
</dbReference>
<dbReference type="GO" id="GO:0005737">
    <property type="term" value="C:cytoplasm"/>
    <property type="evidence" value="ECO:0007669"/>
    <property type="project" value="TreeGrafter"/>
</dbReference>
<dbReference type="GO" id="GO:0004057">
    <property type="term" value="F:arginyl-tRNA--protein transferase activity"/>
    <property type="evidence" value="ECO:0007669"/>
    <property type="project" value="InterPro"/>
</dbReference>
<name>A0A8J5LUH6_ZINOF</name>
<evidence type="ECO:0000313" key="3">
    <source>
        <dbReference type="Proteomes" id="UP000734854"/>
    </source>
</evidence>
<dbReference type="AlphaFoldDB" id="A0A8J5LUH6"/>
<comment type="caution">
    <text evidence="2">The sequence shown here is derived from an EMBL/GenBank/DDBJ whole genome shotgun (WGS) entry which is preliminary data.</text>
</comment>
<dbReference type="InterPro" id="IPR007471">
    <property type="entry name" value="N-end_Aminoacyl_Trfase_N"/>
</dbReference>
<evidence type="ECO:0000313" key="2">
    <source>
        <dbReference type="EMBL" id="KAG6530982.1"/>
    </source>
</evidence>
<keyword evidence="3" id="KW-1185">Reference proteome</keyword>
<sequence length="178" mass="19604">MMAGDGTPADTADPHSLLASPTLRGWNTKFMGKEFDGGLPRALDHGWRRSGCFLYKPEMDRTCCPSYTIRLKANTFYPSKDQDRVCKRMQRFLDGATSMDKSDNSKQKANPCKGSLKLVSKESTPVFTSIPTNESSSSMCEKLSSESAILHSLSDIIDKSMNILFGEYISSCCSASES</sequence>
<accession>A0A8J5LUH6</accession>
<dbReference type="PANTHER" id="PTHR21367">
    <property type="entry name" value="ARGININE-TRNA-PROTEIN TRANSFERASE 1"/>
    <property type="match status" value="1"/>
</dbReference>
<dbReference type="Pfam" id="PF04376">
    <property type="entry name" value="ATE_N"/>
    <property type="match status" value="1"/>
</dbReference>
<dbReference type="InterPro" id="IPR030700">
    <property type="entry name" value="N-end_Aminoacyl_Trfase"/>
</dbReference>
<proteinExistence type="predicted"/>
<dbReference type="EMBL" id="JACMSC010000002">
    <property type="protein sequence ID" value="KAG6530982.1"/>
    <property type="molecule type" value="Genomic_DNA"/>
</dbReference>
<feature type="domain" description="N-end aminoacyl transferase N-terminal" evidence="1">
    <location>
        <begin position="43"/>
        <end position="83"/>
    </location>
</feature>
<protein>
    <recommendedName>
        <fullName evidence="1">N-end aminoacyl transferase N-terminal domain-containing protein</fullName>
    </recommendedName>
</protein>
<organism evidence="2 3">
    <name type="scientific">Zingiber officinale</name>
    <name type="common">Ginger</name>
    <name type="synonym">Amomum zingiber</name>
    <dbReference type="NCBI Taxonomy" id="94328"/>
    <lineage>
        <taxon>Eukaryota</taxon>
        <taxon>Viridiplantae</taxon>
        <taxon>Streptophyta</taxon>
        <taxon>Embryophyta</taxon>
        <taxon>Tracheophyta</taxon>
        <taxon>Spermatophyta</taxon>
        <taxon>Magnoliopsida</taxon>
        <taxon>Liliopsida</taxon>
        <taxon>Zingiberales</taxon>
        <taxon>Zingiberaceae</taxon>
        <taxon>Zingiber</taxon>
    </lineage>
</organism>
<evidence type="ECO:0000259" key="1">
    <source>
        <dbReference type="Pfam" id="PF04376"/>
    </source>
</evidence>